<gene>
    <name evidence="2" type="ORF">H8K55_03175</name>
</gene>
<dbReference type="EMBL" id="JACOGA010000002">
    <property type="protein sequence ID" value="MBC3872578.1"/>
    <property type="molecule type" value="Genomic_DNA"/>
</dbReference>
<dbReference type="PANTHER" id="PTHR43224:SF1">
    <property type="entry name" value="AMIDINOTRANSFERASE"/>
    <property type="match status" value="1"/>
</dbReference>
<feature type="region of interest" description="Disordered" evidence="1">
    <location>
        <begin position="1"/>
        <end position="26"/>
    </location>
</feature>
<evidence type="ECO:0000313" key="2">
    <source>
        <dbReference type="EMBL" id="MBC3872578.1"/>
    </source>
</evidence>
<dbReference type="NCBIfam" id="NF046062">
    <property type="entry name" value="citrull_CtlX"/>
    <property type="match status" value="1"/>
</dbReference>
<dbReference type="InterPro" id="IPR014541">
    <property type="entry name" value="Amdntrnsf_FN0238"/>
</dbReference>
<dbReference type="SUPFAM" id="SSF55909">
    <property type="entry name" value="Pentein"/>
    <property type="match status" value="1"/>
</dbReference>
<dbReference type="Gene3D" id="3.75.10.10">
    <property type="entry name" value="L-arginine/glycine Amidinotransferase, Chain A"/>
    <property type="match status" value="1"/>
</dbReference>
<dbReference type="Proteomes" id="UP000624279">
    <property type="component" value="Unassembled WGS sequence"/>
</dbReference>
<organism evidence="2 3">
    <name type="scientific">Undibacterium flavidum</name>
    <dbReference type="NCBI Taxonomy" id="2762297"/>
    <lineage>
        <taxon>Bacteria</taxon>
        <taxon>Pseudomonadati</taxon>
        <taxon>Pseudomonadota</taxon>
        <taxon>Betaproteobacteria</taxon>
        <taxon>Burkholderiales</taxon>
        <taxon>Oxalobacteraceae</taxon>
        <taxon>Undibacterium</taxon>
    </lineage>
</organism>
<feature type="compositionally biased region" description="Basic and acidic residues" evidence="1">
    <location>
        <begin position="12"/>
        <end position="26"/>
    </location>
</feature>
<dbReference type="PANTHER" id="PTHR43224">
    <property type="entry name" value="AMIDINOTRANSFERASE"/>
    <property type="match status" value="1"/>
</dbReference>
<evidence type="ECO:0000313" key="3">
    <source>
        <dbReference type="Proteomes" id="UP000624279"/>
    </source>
</evidence>
<keyword evidence="3" id="KW-1185">Reference proteome</keyword>
<proteinExistence type="predicted"/>
<accession>A0ABR6Y7I2</accession>
<evidence type="ECO:0000256" key="1">
    <source>
        <dbReference type="SAM" id="MobiDB-lite"/>
    </source>
</evidence>
<name>A0ABR6Y7I2_9BURK</name>
<sequence length="303" mass="34135">MIRPHHFYSNRETMHDNRFQRDTENHEKEDIARNAYAEVTRMAAQLRAAGVTVHLFEDSGEHDTPDSVFPNNWFTTHQDGRLFLYPMRCRNRQREVRQDILDFLAQHYQLQSVTDLRHYGDAETFLEGTGSVIFDHQVRIAYACLSQRTQLKPLLSLCTAVNYQAHPFNAALVGMPIYHTNVMLSVASQFAMVGLDCIPDYQEREKLCRQLQSTGKEIVNLSPSQILQFAGNCLELQGSNGKLLALSSSAMASLHANQIAKIEKYAELLVIDVPTIETAGGSVRCMLASIHLPTQANAAIQSN</sequence>
<reference evidence="2 3" key="1">
    <citation type="submission" date="2020-08" db="EMBL/GenBank/DDBJ databases">
        <title>Novel species isolated from subtropical streams in China.</title>
        <authorList>
            <person name="Lu H."/>
        </authorList>
    </citation>
    <scope>NUCLEOTIDE SEQUENCE [LARGE SCALE GENOMIC DNA]</scope>
    <source>
        <strain evidence="2 3">LX15W</strain>
    </source>
</reference>
<comment type="caution">
    <text evidence="2">The sequence shown here is derived from an EMBL/GenBank/DDBJ whole genome shotgun (WGS) entry which is preliminary data.</text>
</comment>
<protein>
    <submittedName>
        <fullName evidence="2">Amidinotransferase</fullName>
    </submittedName>
</protein>
<dbReference type="PIRSF" id="PIRSF028188">
    <property type="entry name" value="Amdntrnsf_FN0238"/>
    <property type="match status" value="1"/>
</dbReference>
<dbReference type="Pfam" id="PF19420">
    <property type="entry name" value="DDAH_eukar"/>
    <property type="match status" value="1"/>
</dbReference>